<sequence>MKFISEECAGCGVPATLTCTRCRMARYCCVDHQKAHWSKHKRCCKPYREEQDEILGRYLVATQELQPKQIIFIEEPLVVGPKWYLTEPEQSASIVPCVACYTPCRLGKHQCRSCRWPVCSAACEHESLECSVLSLGSAAAAKSDARTLHDSFRHDALLVLKCLLLQQSHPQRWQALLEMQSHEKERHGTELQLEADKRIVSYLQQRFLQRLKQASKQLPPLQYDTELLHRICGIIETNYMVIELATGVELSGLFRQACMMEHACQPNCYFQFDSLTQRIAVRAGGNIKKGEHLKISYTNILWGTQMRQHHLRMTKHFGCCCQRCEDPTEFGSYVSAMRCLGDVSKSCVGMQLPVEPLSEKTQWQCNSCPMLLDAAYVTEVQSHMTAEVERLLAGQPSASQVELLLARLSQLLHPNHFHMFNLKHTLIQLYGHESGLELPMLSAAQLERKLRLCEELYDVCHRLDPHSIKLAIYVCVILMEIAHTLQEQARRSTGETATQLQLANSRLLEAQEVLEKETDSVAGKKLHYKLQQDLFELDKLILHCQSIS</sequence>
<dbReference type="InterPro" id="IPR046341">
    <property type="entry name" value="SET_dom_sf"/>
</dbReference>
<accession>A0A0M4E4X4</accession>
<dbReference type="SUPFAM" id="SSF82199">
    <property type="entry name" value="SET domain"/>
    <property type="match status" value="1"/>
</dbReference>
<dbReference type="GO" id="GO:0008170">
    <property type="term" value="F:N-methyltransferase activity"/>
    <property type="evidence" value="ECO:0007669"/>
    <property type="project" value="UniProtKB-ARBA"/>
</dbReference>
<dbReference type="GO" id="GO:0008757">
    <property type="term" value="F:S-adenosylmethionine-dependent methyltransferase activity"/>
    <property type="evidence" value="ECO:0007669"/>
    <property type="project" value="UniProtKB-ARBA"/>
</dbReference>
<dbReference type="SUPFAM" id="SSF144232">
    <property type="entry name" value="HIT/MYND zinc finger-like"/>
    <property type="match status" value="1"/>
</dbReference>
<dbReference type="Gene3D" id="1.10.220.160">
    <property type="match status" value="1"/>
</dbReference>
<dbReference type="Pfam" id="PF00856">
    <property type="entry name" value="SET"/>
    <property type="match status" value="1"/>
</dbReference>
<protein>
    <submittedName>
        <fullName evidence="7">CG14590</fullName>
    </submittedName>
</protein>
<dbReference type="InterPro" id="IPR053010">
    <property type="entry name" value="SET_SmydA-8"/>
</dbReference>
<evidence type="ECO:0000313" key="7">
    <source>
        <dbReference type="EMBL" id="ALC41204.1"/>
    </source>
</evidence>
<dbReference type="Gene3D" id="2.170.270.10">
    <property type="entry name" value="SET domain"/>
    <property type="match status" value="1"/>
</dbReference>
<evidence type="ECO:0000256" key="4">
    <source>
        <dbReference type="PROSITE-ProRule" id="PRU00134"/>
    </source>
</evidence>
<dbReference type="InterPro" id="IPR002893">
    <property type="entry name" value="Znf_MYND"/>
</dbReference>
<dbReference type="PANTHER" id="PTHR46455:SF2">
    <property type="entry name" value="AT24727P"/>
    <property type="match status" value="1"/>
</dbReference>
<keyword evidence="1" id="KW-0479">Metal-binding</keyword>
<dbReference type="CDD" id="cd20071">
    <property type="entry name" value="SET_SMYD"/>
    <property type="match status" value="1"/>
</dbReference>
<dbReference type="InterPro" id="IPR001214">
    <property type="entry name" value="SET_dom"/>
</dbReference>
<evidence type="ECO:0000256" key="3">
    <source>
        <dbReference type="ARBA" id="ARBA00022833"/>
    </source>
</evidence>
<reference evidence="7 8" key="1">
    <citation type="submission" date="2015-08" db="EMBL/GenBank/DDBJ databases">
        <title>Ancestral chromatin configuration constrains chromatin evolution on differentiating sex chromosomes in Drosophila.</title>
        <authorList>
            <person name="Zhou Q."/>
            <person name="Bachtrog D."/>
        </authorList>
    </citation>
    <scope>NUCLEOTIDE SEQUENCE [LARGE SCALE GENOMIC DNA]</scope>
    <source>
        <tissue evidence="7">Whole larvae</tissue>
    </source>
</reference>
<dbReference type="OrthoDB" id="3174329at2759"/>
<dbReference type="PROSITE" id="PS50280">
    <property type="entry name" value="SET"/>
    <property type="match status" value="1"/>
</dbReference>
<dbReference type="GO" id="GO:0008276">
    <property type="term" value="F:protein methyltransferase activity"/>
    <property type="evidence" value="ECO:0007669"/>
    <property type="project" value="UniProtKB-ARBA"/>
</dbReference>
<evidence type="ECO:0000256" key="2">
    <source>
        <dbReference type="ARBA" id="ARBA00022771"/>
    </source>
</evidence>
<dbReference type="OMA" id="MYTHALW"/>
<evidence type="ECO:0000259" key="6">
    <source>
        <dbReference type="PROSITE" id="PS50865"/>
    </source>
</evidence>
<dbReference type="PROSITE" id="PS01360">
    <property type="entry name" value="ZF_MYND_1"/>
    <property type="match status" value="1"/>
</dbReference>
<dbReference type="PROSITE" id="PS50865">
    <property type="entry name" value="ZF_MYND_2"/>
    <property type="match status" value="1"/>
</dbReference>
<dbReference type="Proteomes" id="UP000494163">
    <property type="component" value="Chromosome 2R"/>
</dbReference>
<dbReference type="Gene3D" id="6.10.140.2220">
    <property type="match status" value="2"/>
</dbReference>
<dbReference type="FunFam" id="1.10.220.160:FF:000010">
    <property type="entry name" value="Uncharacterized protein, isoform A"/>
    <property type="match status" value="1"/>
</dbReference>
<dbReference type="EMBL" id="CP012524">
    <property type="protein sequence ID" value="ALC41204.1"/>
    <property type="molecule type" value="Genomic_DNA"/>
</dbReference>
<dbReference type="GO" id="GO:0008270">
    <property type="term" value="F:zinc ion binding"/>
    <property type="evidence" value="ECO:0007669"/>
    <property type="project" value="UniProtKB-KW"/>
</dbReference>
<gene>
    <name evidence="7" type="ORF">Dbus_chr2Rg783</name>
</gene>
<keyword evidence="8" id="KW-1185">Reference proteome</keyword>
<dbReference type="PANTHER" id="PTHR46455">
    <property type="entry name" value="SET AND MYND DOMAIN CONTAINING, ARTHROPOD-SPECIFIC, MEMBER 4, ISOFORM A"/>
    <property type="match status" value="1"/>
</dbReference>
<name>A0A0M4E4X4_DROBS</name>
<evidence type="ECO:0000256" key="1">
    <source>
        <dbReference type="ARBA" id="ARBA00022723"/>
    </source>
</evidence>
<keyword evidence="3" id="KW-0862">Zinc</keyword>
<evidence type="ECO:0000313" key="8">
    <source>
        <dbReference type="Proteomes" id="UP000494163"/>
    </source>
</evidence>
<proteinExistence type="predicted"/>
<evidence type="ECO:0000259" key="5">
    <source>
        <dbReference type="PROSITE" id="PS50280"/>
    </source>
</evidence>
<keyword evidence="2 4" id="KW-0863">Zinc-finger</keyword>
<dbReference type="STRING" id="30019.A0A0M4E4X4"/>
<dbReference type="AlphaFoldDB" id="A0A0M4E4X4"/>
<feature type="domain" description="MYND-type" evidence="6">
    <location>
        <begin position="8"/>
        <end position="44"/>
    </location>
</feature>
<dbReference type="Pfam" id="PF01753">
    <property type="entry name" value="zf-MYND"/>
    <property type="match status" value="1"/>
</dbReference>
<organism evidence="7 8">
    <name type="scientific">Drosophila busckii</name>
    <name type="common">Fruit fly</name>
    <dbReference type="NCBI Taxonomy" id="30019"/>
    <lineage>
        <taxon>Eukaryota</taxon>
        <taxon>Metazoa</taxon>
        <taxon>Ecdysozoa</taxon>
        <taxon>Arthropoda</taxon>
        <taxon>Hexapoda</taxon>
        <taxon>Insecta</taxon>
        <taxon>Pterygota</taxon>
        <taxon>Neoptera</taxon>
        <taxon>Endopterygota</taxon>
        <taxon>Diptera</taxon>
        <taxon>Brachycera</taxon>
        <taxon>Muscomorpha</taxon>
        <taxon>Ephydroidea</taxon>
        <taxon>Drosophilidae</taxon>
        <taxon>Drosophila</taxon>
    </lineage>
</organism>
<feature type="domain" description="SET" evidence="5">
    <location>
        <begin position="42"/>
        <end position="298"/>
    </location>
</feature>